<dbReference type="InterPro" id="IPR011600">
    <property type="entry name" value="Pept_C14_caspase"/>
</dbReference>
<accession>A0A4V2Q5A7</accession>
<dbReference type="AlphaFoldDB" id="A0A4V2Q5A7"/>
<reference evidence="2 3" key="1">
    <citation type="submission" date="2019-03" db="EMBL/GenBank/DDBJ databases">
        <title>Genomic Encyclopedia of Type Strains, Phase IV (KMG-IV): sequencing the most valuable type-strain genomes for metagenomic binning, comparative biology and taxonomic classification.</title>
        <authorList>
            <person name="Goeker M."/>
        </authorList>
    </citation>
    <scope>NUCLEOTIDE SEQUENCE [LARGE SCALE GENOMIC DNA]</scope>
    <source>
        <strain evidence="2 3">DSM 2286</strain>
    </source>
</reference>
<dbReference type="Proteomes" id="UP000295169">
    <property type="component" value="Unassembled WGS sequence"/>
</dbReference>
<dbReference type="Gene3D" id="3.40.50.1460">
    <property type="match status" value="1"/>
</dbReference>
<dbReference type="PANTHER" id="PTHR48104:SF30">
    <property type="entry name" value="METACASPASE-1"/>
    <property type="match status" value="1"/>
</dbReference>
<name>A0A4V2Q5A7_9GAMM</name>
<dbReference type="RefSeq" id="WP_131300417.1">
    <property type="nucleotide sequence ID" value="NZ_JBHLST010000102.1"/>
</dbReference>
<dbReference type="GO" id="GO:0006508">
    <property type="term" value="P:proteolysis"/>
    <property type="evidence" value="ECO:0007669"/>
    <property type="project" value="InterPro"/>
</dbReference>
<evidence type="ECO:0000313" key="2">
    <source>
        <dbReference type="EMBL" id="TCL18672.1"/>
    </source>
</evidence>
<dbReference type="Pfam" id="PF00656">
    <property type="entry name" value="Peptidase_C14"/>
    <property type="match status" value="1"/>
</dbReference>
<dbReference type="EMBL" id="SMMU01000044">
    <property type="protein sequence ID" value="TCL18672.1"/>
    <property type="molecule type" value="Genomic_DNA"/>
</dbReference>
<dbReference type="InterPro" id="IPR050452">
    <property type="entry name" value="Metacaspase"/>
</dbReference>
<proteinExistence type="predicted"/>
<evidence type="ECO:0000259" key="1">
    <source>
        <dbReference type="Pfam" id="PF00656"/>
    </source>
</evidence>
<protein>
    <submittedName>
        <fullName evidence="2">Caspase domain-containing protein</fullName>
    </submittedName>
</protein>
<dbReference type="PANTHER" id="PTHR48104">
    <property type="entry name" value="METACASPASE-4"/>
    <property type="match status" value="1"/>
</dbReference>
<evidence type="ECO:0000313" key="3">
    <source>
        <dbReference type="Proteomes" id="UP000295169"/>
    </source>
</evidence>
<gene>
    <name evidence="2" type="ORF">EV691_1441</name>
</gene>
<dbReference type="SUPFAM" id="SSF52129">
    <property type="entry name" value="Caspase-like"/>
    <property type="match status" value="1"/>
</dbReference>
<dbReference type="InterPro" id="IPR029030">
    <property type="entry name" value="Caspase-like_dom_sf"/>
</dbReference>
<feature type="domain" description="Peptidase C14 caspase" evidence="1">
    <location>
        <begin position="4"/>
        <end position="253"/>
    </location>
</feature>
<dbReference type="GO" id="GO:0004197">
    <property type="term" value="F:cysteine-type endopeptidase activity"/>
    <property type="evidence" value="ECO:0007669"/>
    <property type="project" value="InterPro"/>
</dbReference>
<organism evidence="2 3">
    <name type="scientific">Azotobacter chroococcum</name>
    <dbReference type="NCBI Taxonomy" id="353"/>
    <lineage>
        <taxon>Bacteria</taxon>
        <taxon>Pseudomonadati</taxon>
        <taxon>Pseudomonadota</taxon>
        <taxon>Gammaproteobacteria</taxon>
        <taxon>Pseudomonadales</taxon>
        <taxon>Pseudomonadaceae</taxon>
        <taxon>Azotobacter</taxon>
    </lineage>
</organism>
<sequence>MAKNALCIGINDYPGTDSDLSGCVNDAHDWAAVLQGYGFNVSTLIDEQATREAMLGAIGNLIGSAQSGDTVVLTYSGHGTWLEDTDGDEPDARDEALCPWDLTTAGPLLDDDIHSLFNTRAADVRLLLISDSCHSGSVTRGDESDLDADAPRARFLPPAVWMKPGTLPSVPRASALTLEGGLRRVGGDLLLAGCRDEQYSWDTRFAGRPNGAFTYYALKILKQDKPQIYDQWFTAIRKYLPSTRLPQEPQIFGTRSARQMRIFD</sequence>
<comment type="caution">
    <text evidence="2">The sequence shown here is derived from an EMBL/GenBank/DDBJ whole genome shotgun (WGS) entry which is preliminary data.</text>
</comment>
<dbReference type="GO" id="GO:0005737">
    <property type="term" value="C:cytoplasm"/>
    <property type="evidence" value="ECO:0007669"/>
    <property type="project" value="TreeGrafter"/>
</dbReference>